<sequence>MNLSLSPSLPLHSPSGRTNQLQQISASHYLLNHRTIKVSRSFKRFLLYLSFPFHLRPPYHQPQSASLPYFPPLLPFPASLACFPPQPPSPAFLQSSVPEILIPHLRRSSNTPVMKEMFEEGVQYAAVC</sequence>
<name>A0A5B7HB12_PORTR</name>
<accession>A0A5B7HB12</accession>
<dbReference type="EMBL" id="VSRR010026029">
    <property type="protein sequence ID" value="MPC67293.1"/>
    <property type="molecule type" value="Genomic_DNA"/>
</dbReference>
<keyword evidence="2" id="KW-1185">Reference proteome</keyword>
<reference evidence="1 2" key="1">
    <citation type="submission" date="2019-05" db="EMBL/GenBank/DDBJ databases">
        <title>Another draft genome of Portunus trituberculatus and its Hox gene families provides insights of decapod evolution.</title>
        <authorList>
            <person name="Jeong J.-H."/>
            <person name="Song I."/>
            <person name="Kim S."/>
            <person name="Choi T."/>
            <person name="Kim D."/>
            <person name="Ryu S."/>
            <person name="Kim W."/>
        </authorList>
    </citation>
    <scope>NUCLEOTIDE SEQUENCE [LARGE SCALE GENOMIC DNA]</scope>
    <source>
        <tissue evidence="1">Muscle</tissue>
    </source>
</reference>
<evidence type="ECO:0000313" key="1">
    <source>
        <dbReference type="EMBL" id="MPC67293.1"/>
    </source>
</evidence>
<evidence type="ECO:0000313" key="2">
    <source>
        <dbReference type="Proteomes" id="UP000324222"/>
    </source>
</evidence>
<gene>
    <name evidence="1" type="ORF">E2C01_061466</name>
</gene>
<dbReference type="AlphaFoldDB" id="A0A5B7HB12"/>
<organism evidence="1 2">
    <name type="scientific">Portunus trituberculatus</name>
    <name type="common">Swimming crab</name>
    <name type="synonym">Neptunus trituberculatus</name>
    <dbReference type="NCBI Taxonomy" id="210409"/>
    <lineage>
        <taxon>Eukaryota</taxon>
        <taxon>Metazoa</taxon>
        <taxon>Ecdysozoa</taxon>
        <taxon>Arthropoda</taxon>
        <taxon>Crustacea</taxon>
        <taxon>Multicrustacea</taxon>
        <taxon>Malacostraca</taxon>
        <taxon>Eumalacostraca</taxon>
        <taxon>Eucarida</taxon>
        <taxon>Decapoda</taxon>
        <taxon>Pleocyemata</taxon>
        <taxon>Brachyura</taxon>
        <taxon>Eubrachyura</taxon>
        <taxon>Portunoidea</taxon>
        <taxon>Portunidae</taxon>
        <taxon>Portuninae</taxon>
        <taxon>Portunus</taxon>
    </lineage>
</organism>
<proteinExistence type="predicted"/>
<dbReference type="Proteomes" id="UP000324222">
    <property type="component" value="Unassembled WGS sequence"/>
</dbReference>
<comment type="caution">
    <text evidence="1">The sequence shown here is derived from an EMBL/GenBank/DDBJ whole genome shotgun (WGS) entry which is preliminary data.</text>
</comment>
<protein>
    <submittedName>
        <fullName evidence="1">Uncharacterized protein</fullName>
    </submittedName>
</protein>